<dbReference type="AlphaFoldDB" id="A0AAN9DLD5"/>
<dbReference type="Proteomes" id="UP001364617">
    <property type="component" value="Unassembled WGS sequence"/>
</dbReference>
<comment type="caution">
    <text evidence="1">The sequence shown here is derived from an EMBL/GenBank/DDBJ whole genome shotgun (WGS) entry which is preliminary data.</text>
</comment>
<dbReference type="EMBL" id="JAYKXH010000002">
    <property type="protein sequence ID" value="KAK7174418.1"/>
    <property type="molecule type" value="Genomic_DNA"/>
</dbReference>
<protein>
    <submittedName>
        <fullName evidence="1">Uncharacterized protein</fullName>
    </submittedName>
</protein>
<name>A0AAN9DLD5_9TELE</name>
<proteinExistence type="predicted"/>
<reference evidence="1 2" key="1">
    <citation type="submission" date="2024-02" db="EMBL/GenBank/DDBJ databases">
        <title>Chromosome-level genome assembly of the Eurasian Minnow (Phoxinus phoxinus).</title>
        <authorList>
            <person name="Oriowo T.O."/>
            <person name="Martin S."/>
            <person name="Stange M."/>
            <person name="Chrysostomakis Y."/>
            <person name="Brown T."/>
            <person name="Winkler S."/>
            <person name="Kukowka S."/>
            <person name="Myers E.W."/>
            <person name="Bohne A."/>
        </authorList>
    </citation>
    <scope>NUCLEOTIDE SEQUENCE [LARGE SCALE GENOMIC DNA]</scope>
    <source>
        <strain evidence="1">ZFMK-TIS-60720</strain>
        <tissue evidence="1">Whole Organism</tissue>
    </source>
</reference>
<gene>
    <name evidence="1" type="ORF">R3I93_001587</name>
</gene>
<sequence>MTQSQDELVSHRRGFFGSAVVRSGFSGARDDIERLKRRDFGGTH</sequence>
<evidence type="ECO:0000313" key="1">
    <source>
        <dbReference type="EMBL" id="KAK7174418.1"/>
    </source>
</evidence>
<organism evidence="1 2">
    <name type="scientific">Phoxinus phoxinus</name>
    <name type="common">Eurasian minnow</name>
    <dbReference type="NCBI Taxonomy" id="58324"/>
    <lineage>
        <taxon>Eukaryota</taxon>
        <taxon>Metazoa</taxon>
        <taxon>Chordata</taxon>
        <taxon>Craniata</taxon>
        <taxon>Vertebrata</taxon>
        <taxon>Euteleostomi</taxon>
        <taxon>Actinopterygii</taxon>
        <taxon>Neopterygii</taxon>
        <taxon>Teleostei</taxon>
        <taxon>Ostariophysi</taxon>
        <taxon>Cypriniformes</taxon>
        <taxon>Leuciscidae</taxon>
        <taxon>Phoxininae</taxon>
        <taxon>Phoxinus</taxon>
    </lineage>
</organism>
<accession>A0AAN9DLD5</accession>
<evidence type="ECO:0000313" key="2">
    <source>
        <dbReference type="Proteomes" id="UP001364617"/>
    </source>
</evidence>
<keyword evidence="2" id="KW-1185">Reference proteome</keyword>